<evidence type="ECO:0000313" key="1">
    <source>
        <dbReference type="EMBL" id="QJR02432.1"/>
    </source>
</evidence>
<dbReference type="Proteomes" id="UP000502611">
    <property type="component" value="Chromosome"/>
</dbReference>
<name>A0A6M4G533_SPHYA</name>
<accession>A0A6M4G533</accession>
<reference evidence="1 2" key="1">
    <citation type="submission" date="2020-04" db="EMBL/GenBank/DDBJ databases">
        <title>The Whole Genome Analysis of High salt-tolerant Sphingobium yanoikuyae YC-XJ2 with Aryl organophosphorus flame retardants (aryl-OPFRs)-degrading capacity and characteristics of Related phosphotriesterase.</title>
        <authorList>
            <person name="Li X."/>
        </authorList>
    </citation>
    <scope>NUCLEOTIDE SEQUENCE [LARGE SCALE GENOMIC DNA]</scope>
    <source>
        <strain evidence="1 2">YC-XJ2</strain>
    </source>
</reference>
<organism evidence="1 2">
    <name type="scientific">Sphingobium yanoikuyae</name>
    <name type="common">Sphingomonas yanoikuyae</name>
    <dbReference type="NCBI Taxonomy" id="13690"/>
    <lineage>
        <taxon>Bacteria</taxon>
        <taxon>Pseudomonadati</taxon>
        <taxon>Pseudomonadota</taxon>
        <taxon>Alphaproteobacteria</taxon>
        <taxon>Sphingomonadales</taxon>
        <taxon>Sphingomonadaceae</taxon>
        <taxon>Sphingobium</taxon>
    </lineage>
</organism>
<protein>
    <submittedName>
        <fullName evidence="1">Uncharacterized protein</fullName>
    </submittedName>
</protein>
<gene>
    <name evidence="1" type="ORF">HH800_09725</name>
</gene>
<proteinExistence type="predicted"/>
<evidence type="ECO:0000313" key="2">
    <source>
        <dbReference type="Proteomes" id="UP000502611"/>
    </source>
</evidence>
<dbReference type="RefSeq" id="WP_169860918.1">
    <property type="nucleotide sequence ID" value="NZ_CP053021.1"/>
</dbReference>
<dbReference type="AlphaFoldDB" id="A0A6M4G533"/>
<dbReference type="EMBL" id="CP053021">
    <property type="protein sequence ID" value="QJR02432.1"/>
    <property type="molecule type" value="Genomic_DNA"/>
</dbReference>
<sequence>MINLGSDIIFLSGKLTPPFRRALRHFRQNLLSGAMASTASGTNSIVAKALMRAEASSKLDEETVATLFRLANDQVLTGAEKKRAFVALGFEGLPPAHLVTLFRRAARLAIFNLWAQRAVILPIGSQRAWSVEHALLRNIAPPTASFCLNYGEKPLATSERVPAKSLEQRMRYRVVPWLPATDWTSPEYICESDIVALRVFERQGEGSDRQYLRSVAVAVDELQRNFPETCGVDRASIDRINQYILGGYFKEVSFQDLNKAVEKRKIDKIDKIDRIKKNNKIQNAKNASKRREFRSSKSGNPENLMYLNTERIGWFQDLSVLSFLPVQIDAKLSIYGRSYLTRLLLIGDETMRQMTG</sequence>